<keyword evidence="4" id="KW-1185">Reference proteome</keyword>
<dbReference type="EMBL" id="NCQP01000003">
    <property type="protein sequence ID" value="OWJ54555.1"/>
    <property type="molecule type" value="Genomic_DNA"/>
</dbReference>
<organism evidence="3 4">
    <name type="scientific">Pyrodictium delaneyi</name>
    <dbReference type="NCBI Taxonomy" id="1273541"/>
    <lineage>
        <taxon>Archaea</taxon>
        <taxon>Thermoproteota</taxon>
        <taxon>Thermoprotei</taxon>
        <taxon>Desulfurococcales</taxon>
        <taxon>Pyrodictiaceae</taxon>
        <taxon>Pyrodictium</taxon>
    </lineage>
</organism>
<dbReference type="GO" id="GO:0016020">
    <property type="term" value="C:membrane"/>
    <property type="evidence" value="ECO:0007669"/>
    <property type="project" value="InterPro"/>
</dbReference>
<reference evidence="3 4" key="1">
    <citation type="submission" date="2017-05" db="EMBL/GenBank/DDBJ databases">
        <title>The draft genome of the hyperthermophilic archaeon 'Pyrodictium delaneyi strain Hulk', an iron and nitrate reducer, reveals the capacity for sulfate reduction.</title>
        <authorList>
            <person name="Demey L.M."/>
            <person name="Miller C."/>
            <person name="Manzella M."/>
            <person name="Reguera G."/>
            <person name="Kashefi K."/>
        </authorList>
    </citation>
    <scope>NUCLEOTIDE SEQUENCE [LARGE SCALE GENOMIC DNA]</scope>
    <source>
        <strain evidence="3 4">Hulk</strain>
    </source>
</reference>
<feature type="transmembrane region" description="Helical" evidence="1">
    <location>
        <begin position="68"/>
        <end position="86"/>
    </location>
</feature>
<gene>
    <name evidence="3" type="ORF">Pdsh_05860</name>
</gene>
<keyword evidence="1" id="KW-0812">Transmembrane</keyword>
<dbReference type="PANTHER" id="PTHR22911:SF79">
    <property type="entry name" value="MOBA-LIKE NTP TRANSFERASE DOMAIN-CONTAINING PROTEIN"/>
    <property type="match status" value="1"/>
</dbReference>
<feature type="transmembrane region" description="Helical" evidence="1">
    <location>
        <begin position="150"/>
        <end position="167"/>
    </location>
</feature>
<feature type="domain" description="EamA" evidence="2">
    <location>
        <begin position="6"/>
        <end position="136"/>
    </location>
</feature>
<evidence type="ECO:0000256" key="1">
    <source>
        <dbReference type="SAM" id="Phobius"/>
    </source>
</evidence>
<name>A0A211YNF7_9CREN</name>
<dbReference type="Proteomes" id="UP000196694">
    <property type="component" value="Unassembled WGS sequence"/>
</dbReference>
<dbReference type="RefSeq" id="WP_055409596.1">
    <property type="nucleotide sequence ID" value="NZ_NCQP01000003.1"/>
</dbReference>
<dbReference type="InterPro" id="IPR037185">
    <property type="entry name" value="EmrE-like"/>
</dbReference>
<keyword evidence="1" id="KW-1133">Transmembrane helix</keyword>
<accession>A0A211YNF7</accession>
<comment type="caution">
    <text evidence="3">The sequence shown here is derived from an EMBL/GenBank/DDBJ whole genome shotgun (WGS) entry which is preliminary data.</text>
</comment>
<dbReference type="InterPro" id="IPR000620">
    <property type="entry name" value="EamA_dom"/>
</dbReference>
<feature type="transmembrane region" description="Helical" evidence="1">
    <location>
        <begin position="35"/>
        <end position="56"/>
    </location>
</feature>
<feature type="transmembrane region" description="Helical" evidence="1">
    <location>
        <begin position="265"/>
        <end position="282"/>
    </location>
</feature>
<evidence type="ECO:0000313" key="4">
    <source>
        <dbReference type="Proteomes" id="UP000196694"/>
    </source>
</evidence>
<evidence type="ECO:0000313" key="3">
    <source>
        <dbReference type="EMBL" id="OWJ54555.1"/>
    </source>
</evidence>
<feature type="transmembrane region" description="Helical" evidence="1">
    <location>
        <begin position="240"/>
        <end position="259"/>
    </location>
</feature>
<dbReference type="SUPFAM" id="SSF103481">
    <property type="entry name" value="Multidrug resistance efflux transporter EmrE"/>
    <property type="match status" value="2"/>
</dbReference>
<dbReference type="AlphaFoldDB" id="A0A211YNF7"/>
<dbReference type="Pfam" id="PF00892">
    <property type="entry name" value="EamA"/>
    <property type="match status" value="2"/>
</dbReference>
<evidence type="ECO:0000259" key="2">
    <source>
        <dbReference type="Pfam" id="PF00892"/>
    </source>
</evidence>
<feature type="transmembrane region" description="Helical" evidence="1">
    <location>
        <begin position="204"/>
        <end position="228"/>
    </location>
</feature>
<sequence length="284" mass="29404">MRRGGGLLAVYAAAALWSTIGVATRLGYTAGCSPLGILVARQALAALATLLGLVAGLYRPSVVFDRRVIGIALTLFTPFYVSYYYAVEALGVGRAAALLYTAPAWILAYQLTLEHWKPGSSKLLATTFTIAGALLLAGEAWGGLVSPGGLVWGLASGAFYAATVYAAARIITGLEPSSVAAGTQAWLLPGALAATVVMPGSVKVTLQCLPAAAYLAIVVSHLSYILFYRGLSKGVEPHRASIAATLELVLSMAWGWLLFSEPFTVLYGAGVVLIAAAQLLAGRG</sequence>
<keyword evidence="1" id="KW-0472">Membrane</keyword>
<feature type="domain" description="EamA" evidence="2">
    <location>
        <begin position="149"/>
        <end position="280"/>
    </location>
</feature>
<protein>
    <recommendedName>
        <fullName evidence="2">EamA domain-containing protein</fullName>
    </recommendedName>
</protein>
<feature type="transmembrane region" description="Helical" evidence="1">
    <location>
        <begin position="123"/>
        <end position="144"/>
    </location>
</feature>
<dbReference type="PANTHER" id="PTHR22911">
    <property type="entry name" value="ACYL-MALONYL CONDENSING ENZYME-RELATED"/>
    <property type="match status" value="1"/>
</dbReference>
<proteinExistence type="predicted"/>